<proteinExistence type="predicted"/>
<dbReference type="AlphaFoldDB" id="A0A177UUB3"/>
<reference evidence="4" key="1">
    <citation type="submission" date="2016-04" db="EMBL/GenBank/DDBJ databases">
        <authorList>
            <person name="Nguyen H.D."/>
            <person name="Kesanakurti P."/>
            <person name="Cullis J."/>
            <person name="Levesque C.A."/>
            <person name="Hambleton S."/>
        </authorList>
    </citation>
    <scope>NUCLEOTIDE SEQUENCE</scope>
    <source>
        <strain evidence="4">DAOMC 238032</strain>
    </source>
</reference>
<evidence type="ECO:0000313" key="4">
    <source>
        <dbReference type="EMBL" id="KAE8256775.1"/>
    </source>
</evidence>
<name>A0A177UUB3_9BASI</name>
<feature type="region of interest" description="Disordered" evidence="2">
    <location>
        <begin position="62"/>
        <end position="82"/>
    </location>
</feature>
<dbReference type="Proteomes" id="UP000836402">
    <property type="component" value="Unassembled WGS sequence"/>
</dbReference>
<sequence>MPAHRVIPNAPYRRWGVNSIIGHRISPTTQEEEPICDWDNSYVSYGKFFDQDQACRDVAAMKRQRRRSLPHPYSDSLRPSLQRDTDLRRAARAQLATSSSTATERSAPPSILNQQIHSHGEGSGATSVGYVALHDEKAELEAQLRAKEVELEVLKANQKSLKGEVKASTTSSRTTEAKELNKLKEAKRALENDIDDIKRDNSAERMTWETEFQQLQADLNLFRSAFQGPTHPRRRAPSSIGTASTSRKFRIIRPNADDPWA</sequence>
<dbReference type="Proteomes" id="UP000077671">
    <property type="component" value="Unassembled WGS sequence"/>
</dbReference>
<feature type="coiled-coil region" evidence="1">
    <location>
        <begin position="130"/>
        <end position="207"/>
    </location>
</feature>
<evidence type="ECO:0000256" key="1">
    <source>
        <dbReference type="SAM" id="Coils"/>
    </source>
</evidence>
<comment type="caution">
    <text evidence="4">The sequence shown here is derived from an EMBL/GenBank/DDBJ whole genome shotgun (WGS) entry which is preliminary data.</text>
</comment>
<dbReference type="EMBL" id="LWDD02000759">
    <property type="protein sequence ID" value="KAE8256775.1"/>
    <property type="molecule type" value="Genomic_DNA"/>
</dbReference>
<evidence type="ECO:0000256" key="2">
    <source>
        <dbReference type="SAM" id="MobiDB-lite"/>
    </source>
</evidence>
<gene>
    <name evidence="4" type="ORF">A4X03_0g5069</name>
    <name evidence="3" type="ORF">JKIAZH3_G6754</name>
</gene>
<evidence type="ECO:0000313" key="5">
    <source>
        <dbReference type="Proteomes" id="UP000077671"/>
    </source>
</evidence>
<reference evidence="4" key="2">
    <citation type="journal article" date="2019" name="IMA Fungus">
        <title>Genome sequencing and comparison of five Tilletia species to identify candidate genes for the detection of regulated species infecting wheat.</title>
        <authorList>
            <person name="Nguyen H.D.T."/>
            <person name="Sultana T."/>
            <person name="Kesanakurti P."/>
            <person name="Hambleton S."/>
        </authorList>
    </citation>
    <scope>NUCLEOTIDE SEQUENCE</scope>
    <source>
        <strain evidence="4">DAOMC 238032</strain>
    </source>
</reference>
<feature type="region of interest" description="Disordered" evidence="2">
    <location>
        <begin position="227"/>
        <end position="261"/>
    </location>
</feature>
<organism evidence="4 5">
    <name type="scientific">Tilletia caries</name>
    <name type="common">wheat bunt fungus</name>
    <dbReference type="NCBI Taxonomy" id="13290"/>
    <lineage>
        <taxon>Eukaryota</taxon>
        <taxon>Fungi</taxon>
        <taxon>Dikarya</taxon>
        <taxon>Basidiomycota</taxon>
        <taxon>Ustilaginomycotina</taxon>
        <taxon>Exobasidiomycetes</taxon>
        <taxon>Tilletiales</taxon>
        <taxon>Tilletiaceae</taxon>
        <taxon>Tilletia</taxon>
    </lineage>
</organism>
<evidence type="ECO:0000313" key="3">
    <source>
        <dbReference type="EMBL" id="CAD6915842.1"/>
    </source>
</evidence>
<keyword evidence="6" id="KW-1185">Reference proteome</keyword>
<dbReference type="EMBL" id="CAJHJG010001926">
    <property type="protein sequence ID" value="CAD6915842.1"/>
    <property type="molecule type" value="Genomic_DNA"/>
</dbReference>
<accession>A0A177UUB3</accession>
<keyword evidence="1" id="KW-0175">Coiled coil</keyword>
<evidence type="ECO:0000313" key="6">
    <source>
        <dbReference type="Proteomes" id="UP000836402"/>
    </source>
</evidence>
<protein>
    <submittedName>
        <fullName evidence="4">Uncharacterized protein</fullName>
    </submittedName>
</protein>
<reference evidence="3" key="3">
    <citation type="submission" date="2020-10" db="EMBL/GenBank/DDBJ databases">
        <authorList>
            <person name="Sedaghatjoo S."/>
        </authorList>
    </citation>
    <scope>NUCLEOTIDE SEQUENCE</scope>
    <source>
        <strain evidence="3">AZH3</strain>
    </source>
</reference>